<name>A0A330LVD8_9GAMM</name>
<evidence type="ECO:0000313" key="2">
    <source>
        <dbReference type="Proteomes" id="UP000250163"/>
    </source>
</evidence>
<protein>
    <submittedName>
        <fullName evidence="1">Uncharacterized protein</fullName>
    </submittedName>
</protein>
<organism evidence="1 2">
    <name type="scientific">Moritella yayanosii</name>
    <dbReference type="NCBI Taxonomy" id="69539"/>
    <lineage>
        <taxon>Bacteria</taxon>
        <taxon>Pseudomonadati</taxon>
        <taxon>Pseudomonadota</taxon>
        <taxon>Gammaproteobacteria</taxon>
        <taxon>Alteromonadales</taxon>
        <taxon>Moritellaceae</taxon>
        <taxon>Moritella</taxon>
    </lineage>
</organism>
<dbReference type="RefSeq" id="WP_112717360.1">
    <property type="nucleotide sequence ID" value="NZ_LS483250.1"/>
</dbReference>
<sequence length="102" mass="11358">MRYIPLIIFICLLNQGCSTNYNQPINQPTSTIQALAPAAIEDATADQPISVDDLDKQQIDASDVVDVKGHKLEQPTTEALSGEMKNMSDTIDFMPKPRSYWM</sequence>
<keyword evidence="2" id="KW-1185">Reference proteome</keyword>
<dbReference type="OrthoDB" id="6400640at2"/>
<accession>A0A330LVD8</accession>
<evidence type="ECO:0000313" key="1">
    <source>
        <dbReference type="EMBL" id="SQD80202.1"/>
    </source>
</evidence>
<dbReference type="EMBL" id="LS483250">
    <property type="protein sequence ID" value="SQD80202.1"/>
    <property type="molecule type" value="Genomic_DNA"/>
</dbReference>
<dbReference type="Proteomes" id="UP000250163">
    <property type="component" value="Chromosome MORIYA"/>
</dbReference>
<reference evidence="2" key="1">
    <citation type="submission" date="2018-05" db="EMBL/GenBank/DDBJ databases">
        <authorList>
            <person name="Cea G.-C."/>
            <person name="William W."/>
        </authorList>
    </citation>
    <scope>NUCLEOTIDE SEQUENCE [LARGE SCALE GENOMIC DNA]</scope>
    <source>
        <strain evidence="2">DB21MT 5</strain>
    </source>
</reference>
<gene>
    <name evidence="1" type="ORF">MORIYA_3750</name>
</gene>
<dbReference type="KEGG" id="mya:MORIYA_3750"/>
<proteinExistence type="predicted"/>
<dbReference type="AlphaFoldDB" id="A0A330LVD8"/>